<dbReference type="OrthoDB" id="5919772at2759"/>
<reference evidence="1 2" key="2">
    <citation type="submission" date="2018-10" db="EMBL/GenBank/DDBJ databases">
        <authorList>
            <consortium name="Pathogen Informatics"/>
        </authorList>
    </citation>
    <scope>NUCLEOTIDE SEQUENCE [LARGE SCALE GENOMIC DNA]</scope>
</reference>
<reference evidence="3" key="1">
    <citation type="submission" date="2017-02" db="UniProtKB">
        <authorList>
            <consortium name="WormBaseParasite"/>
        </authorList>
    </citation>
    <scope>IDENTIFICATION</scope>
</reference>
<gene>
    <name evidence="1" type="ORF">EVEC_LOCUS1231</name>
</gene>
<evidence type="ECO:0000313" key="3">
    <source>
        <dbReference type="WBParaSite" id="EVEC_0000152301-mRNA-1"/>
    </source>
</evidence>
<accession>A0A0N4UVP5</accession>
<organism evidence="3">
    <name type="scientific">Enterobius vermicularis</name>
    <name type="common">Human pinworm</name>
    <dbReference type="NCBI Taxonomy" id="51028"/>
    <lineage>
        <taxon>Eukaryota</taxon>
        <taxon>Metazoa</taxon>
        <taxon>Ecdysozoa</taxon>
        <taxon>Nematoda</taxon>
        <taxon>Chromadorea</taxon>
        <taxon>Rhabditida</taxon>
        <taxon>Spirurina</taxon>
        <taxon>Oxyuridomorpha</taxon>
        <taxon>Oxyuroidea</taxon>
        <taxon>Oxyuridae</taxon>
        <taxon>Enterobius</taxon>
    </lineage>
</organism>
<dbReference type="Proteomes" id="UP000274131">
    <property type="component" value="Unassembled WGS sequence"/>
</dbReference>
<evidence type="ECO:0000313" key="2">
    <source>
        <dbReference type="Proteomes" id="UP000274131"/>
    </source>
</evidence>
<dbReference type="WBParaSite" id="EVEC_0000152301-mRNA-1">
    <property type="protein sequence ID" value="EVEC_0000152301-mRNA-1"/>
    <property type="gene ID" value="EVEC_0000152301"/>
</dbReference>
<dbReference type="AlphaFoldDB" id="A0A0N4UVP5"/>
<proteinExistence type="predicted"/>
<sequence length="321" mass="36593">MTVDKASVYVCLIIISTCSKRENFNFSRGIFHYRNNENEYNVDIKVPKFDENEINPMTIVNELFDAAADTTSKNRQVYGVQLPLPFGMKTLNLQFGRGRTFSTKARGAPLNAAATTKRSSPKVEYSEQQMDDRSKEALNMARLACVKEDQDACDRAMEKYFQVRYKISPMADALAIRRSEPHDLQGILTTGLAKWALPSLENSLNNFVLGKTKPVVKEECKNEECSTDNSATFKEGQVMQPNQNFSKKGIKPSFTTKRRKNRILLPKRLANIEDYADWTPVFHNRQGIKLPQRDEIAVDVQYSIIPRVRQKTLLPIRESVA</sequence>
<dbReference type="EMBL" id="UXUI01007186">
    <property type="protein sequence ID" value="VDD86088.1"/>
    <property type="molecule type" value="Genomic_DNA"/>
</dbReference>
<keyword evidence="2" id="KW-1185">Reference proteome</keyword>
<protein>
    <submittedName>
        <fullName evidence="1 3">Uncharacterized protein</fullName>
    </submittedName>
</protein>
<evidence type="ECO:0000313" key="1">
    <source>
        <dbReference type="EMBL" id="VDD86088.1"/>
    </source>
</evidence>
<name>A0A0N4UVP5_ENTVE</name>